<keyword evidence="4" id="KW-0732">Signal</keyword>
<dbReference type="Pfam" id="PF13855">
    <property type="entry name" value="LRR_8"/>
    <property type="match status" value="1"/>
</dbReference>
<keyword evidence="2" id="KW-0433">Leucine-rich repeat</keyword>
<comment type="subcellular location">
    <subcellularLocation>
        <location evidence="1">Membrane</location>
    </subcellularLocation>
</comment>
<evidence type="ECO:0000256" key="4">
    <source>
        <dbReference type="ARBA" id="ARBA00022729"/>
    </source>
</evidence>
<dbReference type="AlphaFoldDB" id="A0AAD6P7J0"/>
<keyword evidence="6" id="KW-0547">Nucleotide-binding</keyword>
<evidence type="ECO:0000256" key="5">
    <source>
        <dbReference type="ARBA" id="ARBA00022737"/>
    </source>
</evidence>
<proteinExistence type="predicted"/>
<keyword evidence="7" id="KW-0067">ATP-binding</keyword>
<keyword evidence="9" id="KW-0472">Membrane</keyword>
<evidence type="ECO:0000256" key="9">
    <source>
        <dbReference type="ARBA" id="ARBA00023136"/>
    </source>
</evidence>
<keyword evidence="11" id="KW-1185">Reference proteome</keyword>
<dbReference type="Pfam" id="PF00560">
    <property type="entry name" value="LRR_1"/>
    <property type="match status" value="2"/>
</dbReference>
<dbReference type="InterPro" id="IPR050994">
    <property type="entry name" value="At_inactive_RLKs"/>
</dbReference>
<protein>
    <recommendedName>
        <fullName evidence="12">Leucine-rich repeat-containing N-terminal plant-type domain-containing protein</fullName>
    </recommendedName>
</protein>
<evidence type="ECO:0000256" key="6">
    <source>
        <dbReference type="ARBA" id="ARBA00022741"/>
    </source>
</evidence>
<reference evidence="10 11" key="1">
    <citation type="journal article" date="2023" name="Int. J. Mol. Sci.">
        <title>De Novo Assembly and Annotation of 11 Diverse Shrub Willow (Salix) Genomes Reveals Novel Gene Organization in Sex-Linked Regions.</title>
        <authorList>
            <person name="Hyden B."/>
            <person name="Feng K."/>
            <person name="Yates T.B."/>
            <person name="Jawdy S."/>
            <person name="Cereghino C."/>
            <person name="Smart L.B."/>
            <person name="Muchero W."/>
        </authorList>
    </citation>
    <scope>NUCLEOTIDE SEQUENCE [LARGE SCALE GENOMIC DNA]</scope>
    <source>
        <tissue evidence="10">Shoot tip</tissue>
    </source>
</reference>
<dbReference type="FunFam" id="3.80.10.10:FF:000234">
    <property type="entry name" value="Probable inactive receptor kinase RLK902"/>
    <property type="match status" value="1"/>
</dbReference>
<dbReference type="PANTHER" id="PTHR48010">
    <property type="entry name" value="OS05G0588300 PROTEIN"/>
    <property type="match status" value="1"/>
</dbReference>
<evidence type="ECO:0000313" key="11">
    <source>
        <dbReference type="Proteomes" id="UP001162972"/>
    </source>
</evidence>
<dbReference type="GO" id="GO:0016020">
    <property type="term" value="C:membrane"/>
    <property type="evidence" value="ECO:0007669"/>
    <property type="project" value="UniProtKB-SubCell"/>
</dbReference>
<evidence type="ECO:0000313" key="10">
    <source>
        <dbReference type="EMBL" id="KAJ6418633.1"/>
    </source>
</evidence>
<organism evidence="10 11">
    <name type="scientific">Salix udensis</name>
    <dbReference type="NCBI Taxonomy" id="889485"/>
    <lineage>
        <taxon>Eukaryota</taxon>
        <taxon>Viridiplantae</taxon>
        <taxon>Streptophyta</taxon>
        <taxon>Embryophyta</taxon>
        <taxon>Tracheophyta</taxon>
        <taxon>Spermatophyta</taxon>
        <taxon>Magnoliopsida</taxon>
        <taxon>eudicotyledons</taxon>
        <taxon>Gunneridae</taxon>
        <taxon>Pentapetalae</taxon>
        <taxon>rosids</taxon>
        <taxon>fabids</taxon>
        <taxon>Malpighiales</taxon>
        <taxon>Salicaceae</taxon>
        <taxon>Saliceae</taxon>
        <taxon>Salix</taxon>
    </lineage>
</organism>
<dbReference type="EMBL" id="JAPFFJ010000010">
    <property type="protein sequence ID" value="KAJ6418633.1"/>
    <property type="molecule type" value="Genomic_DNA"/>
</dbReference>
<dbReference type="Proteomes" id="UP001162972">
    <property type="component" value="Chromosome 12"/>
</dbReference>
<keyword evidence="8" id="KW-1133">Transmembrane helix</keyword>
<sequence>MSTPFSPLSEPFSGTPHCPSPCSWTGVLCEQNRVTVLRLPGFALIGEIPIGIFSNLTELRTLSLRLNALSGKLPQDLASCKSLKNLYLQGNLFSGEIPDFLFSLKELVKLNLGENNFTGNISTGFGNFIRLRTLFLEDNSLSGSLPDLKMGKLEQLNKKE</sequence>
<evidence type="ECO:0008006" key="12">
    <source>
        <dbReference type="Google" id="ProtNLM"/>
    </source>
</evidence>
<keyword evidence="3" id="KW-0812">Transmembrane</keyword>
<dbReference type="GO" id="GO:0005524">
    <property type="term" value="F:ATP binding"/>
    <property type="evidence" value="ECO:0007669"/>
    <property type="project" value="UniProtKB-KW"/>
</dbReference>
<dbReference type="Gene3D" id="3.80.10.10">
    <property type="entry name" value="Ribonuclease Inhibitor"/>
    <property type="match status" value="2"/>
</dbReference>
<dbReference type="InterPro" id="IPR001611">
    <property type="entry name" value="Leu-rich_rpt"/>
</dbReference>
<dbReference type="InterPro" id="IPR032675">
    <property type="entry name" value="LRR_dom_sf"/>
</dbReference>
<name>A0AAD6P7J0_9ROSI</name>
<gene>
    <name evidence="10" type="ORF">OIU84_001909</name>
</gene>
<evidence type="ECO:0000256" key="7">
    <source>
        <dbReference type="ARBA" id="ARBA00022840"/>
    </source>
</evidence>
<keyword evidence="5" id="KW-0677">Repeat</keyword>
<accession>A0AAD6P7J0</accession>
<evidence type="ECO:0000256" key="2">
    <source>
        <dbReference type="ARBA" id="ARBA00022614"/>
    </source>
</evidence>
<dbReference type="SUPFAM" id="SSF52058">
    <property type="entry name" value="L domain-like"/>
    <property type="match status" value="1"/>
</dbReference>
<comment type="caution">
    <text evidence="10">The sequence shown here is derived from an EMBL/GenBank/DDBJ whole genome shotgun (WGS) entry which is preliminary data.</text>
</comment>
<evidence type="ECO:0000256" key="8">
    <source>
        <dbReference type="ARBA" id="ARBA00022989"/>
    </source>
</evidence>
<evidence type="ECO:0000256" key="1">
    <source>
        <dbReference type="ARBA" id="ARBA00004370"/>
    </source>
</evidence>
<evidence type="ECO:0000256" key="3">
    <source>
        <dbReference type="ARBA" id="ARBA00022692"/>
    </source>
</evidence>
<dbReference type="PANTHER" id="PTHR48010:SF76">
    <property type="entry name" value="INACTIVE RECEPTOR KINASE RLK902-RELATED"/>
    <property type="match status" value="1"/>
</dbReference>